<keyword evidence="1" id="KW-0472">Membrane</keyword>
<organism evidence="2 3">
    <name type="scientific">Aspergillus cavernicola</name>
    <dbReference type="NCBI Taxonomy" id="176166"/>
    <lineage>
        <taxon>Eukaryota</taxon>
        <taxon>Fungi</taxon>
        <taxon>Dikarya</taxon>
        <taxon>Ascomycota</taxon>
        <taxon>Pezizomycotina</taxon>
        <taxon>Eurotiomycetes</taxon>
        <taxon>Eurotiomycetidae</taxon>
        <taxon>Eurotiales</taxon>
        <taxon>Aspergillaceae</taxon>
        <taxon>Aspergillus</taxon>
        <taxon>Aspergillus subgen. Nidulantes</taxon>
    </lineage>
</organism>
<sequence>MEDTLARYFDILILFCSLPLSCISTLSVALPLSTYPLEFPFCSHIYSLLHSSSLLNQAAHAKLHLIPPVVIHFPFLSFIHSFIHSSLPVHTYSILPATDKIRTRLSVFLPFFFFLSLLFFFFSFSTTY</sequence>
<feature type="transmembrane region" description="Helical" evidence="1">
    <location>
        <begin position="105"/>
        <end position="124"/>
    </location>
</feature>
<accession>A0ABR4IGF5</accession>
<dbReference type="Proteomes" id="UP001610335">
    <property type="component" value="Unassembled WGS sequence"/>
</dbReference>
<proteinExistence type="predicted"/>
<name>A0ABR4IGF5_9EURO</name>
<comment type="caution">
    <text evidence="2">The sequence shown here is derived from an EMBL/GenBank/DDBJ whole genome shotgun (WGS) entry which is preliminary data.</text>
</comment>
<feature type="transmembrane region" description="Helical" evidence="1">
    <location>
        <begin position="12"/>
        <end position="30"/>
    </location>
</feature>
<gene>
    <name evidence="2" type="ORF">BDW59DRAFT_61588</name>
</gene>
<reference evidence="2 3" key="1">
    <citation type="submission" date="2024-07" db="EMBL/GenBank/DDBJ databases">
        <title>Section-level genome sequencing and comparative genomics of Aspergillus sections Usti and Cavernicolus.</title>
        <authorList>
            <consortium name="Lawrence Berkeley National Laboratory"/>
            <person name="Nybo J.L."/>
            <person name="Vesth T.C."/>
            <person name="Theobald S."/>
            <person name="Frisvad J.C."/>
            <person name="Larsen T.O."/>
            <person name="Kjaerboelling I."/>
            <person name="Rothschild-Mancinelli K."/>
            <person name="Lyhne E.K."/>
            <person name="Kogle M.E."/>
            <person name="Barry K."/>
            <person name="Clum A."/>
            <person name="Na H."/>
            <person name="Ledsgaard L."/>
            <person name="Lin J."/>
            <person name="Lipzen A."/>
            <person name="Kuo A."/>
            <person name="Riley R."/>
            <person name="Mondo S."/>
            <person name="LaButti K."/>
            <person name="Haridas S."/>
            <person name="Pangalinan J."/>
            <person name="Salamov A.A."/>
            <person name="Simmons B.A."/>
            <person name="Magnuson J.K."/>
            <person name="Chen J."/>
            <person name="Drula E."/>
            <person name="Henrissat B."/>
            <person name="Wiebenga A."/>
            <person name="Lubbers R.J."/>
            <person name="Gomes A.C."/>
            <person name="Makela M.R."/>
            <person name="Stajich J."/>
            <person name="Grigoriev I.V."/>
            <person name="Mortensen U.H."/>
            <person name="De vries R.P."/>
            <person name="Baker S.E."/>
            <person name="Andersen M.R."/>
        </authorList>
    </citation>
    <scope>NUCLEOTIDE SEQUENCE [LARGE SCALE GENOMIC DNA]</scope>
    <source>
        <strain evidence="2 3">CBS 600.67</strain>
    </source>
</reference>
<feature type="transmembrane region" description="Helical" evidence="1">
    <location>
        <begin position="65"/>
        <end position="84"/>
    </location>
</feature>
<protein>
    <submittedName>
        <fullName evidence="2">Uncharacterized protein</fullName>
    </submittedName>
</protein>
<evidence type="ECO:0000256" key="1">
    <source>
        <dbReference type="SAM" id="Phobius"/>
    </source>
</evidence>
<keyword evidence="1" id="KW-0812">Transmembrane</keyword>
<evidence type="ECO:0000313" key="3">
    <source>
        <dbReference type="Proteomes" id="UP001610335"/>
    </source>
</evidence>
<dbReference type="EMBL" id="JBFXLS010000028">
    <property type="protein sequence ID" value="KAL2826851.1"/>
    <property type="molecule type" value="Genomic_DNA"/>
</dbReference>
<keyword evidence="1" id="KW-1133">Transmembrane helix</keyword>
<evidence type="ECO:0000313" key="2">
    <source>
        <dbReference type="EMBL" id="KAL2826851.1"/>
    </source>
</evidence>
<keyword evidence="3" id="KW-1185">Reference proteome</keyword>